<keyword evidence="4 11" id="KW-1133">Transmembrane helix</keyword>
<comment type="subcellular location">
    <subcellularLocation>
        <location evidence="1">Cell membrane</location>
        <topology evidence="1">Multi-pass membrane protein</topology>
    </subcellularLocation>
</comment>
<evidence type="ECO:0000256" key="3">
    <source>
        <dbReference type="ARBA" id="ARBA00022692"/>
    </source>
</evidence>
<keyword evidence="6 11" id="KW-0472">Membrane</keyword>
<evidence type="ECO:0000256" key="11">
    <source>
        <dbReference type="SAM" id="Phobius"/>
    </source>
</evidence>
<evidence type="ECO:0000256" key="8">
    <source>
        <dbReference type="ARBA" id="ARBA00023180"/>
    </source>
</evidence>
<feature type="region of interest" description="Disordered" evidence="10">
    <location>
        <begin position="410"/>
        <end position="435"/>
    </location>
</feature>
<evidence type="ECO:0000256" key="2">
    <source>
        <dbReference type="ARBA" id="ARBA00022475"/>
    </source>
</evidence>
<feature type="transmembrane region" description="Helical" evidence="11">
    <location>
        <begin position="131"/>
        <end position="152"/>
    </location>
</feature>
<dbReference type="InterPro" id="IPR000276">
    <property type="entry name" value="GPCR_Rhodpsn"/>
</dbReference>
<dbReference type="Gene3D" id="1.20.1070.10">
    <property type="entry name" value="Rhodopsin 7-helix transmembrane proteins"/>
    <property type="match status" value="1"/>
</dbReference>
<feature type="domain" description="G-protein coupled receptors family 1 profile" evidence="12">
    <location>
        <begin position="28"/>
        <end position="288"/>
    </location>
</feature>
<feature type="transmembrane region" description="Helical" evidence="11">
    <location>
        <begin position="13"/>
        <end position="36"/>
    </location>
</feature>
<feature type="compositionally biased region" description="Basic and acidic residues" evidence="10">
    <location>
        <begin position="478"/>
        <end position="505"/>
    </location>
</feature>
<evidence type="ECO:0000256" key="6">
    <source>
        <dbReference type="ARBA" id="ARBA00023136"/>
    </source>
</evidence>
<evidence type="ECO:0000256" key="9">
    <source>
        <dbReference type="ARBA" id="ARBA00023224"/>
    </source>
</evidence>
<dbReference type="GO" id="GO:0005886">
    <property type="term" value="C:plasma membrane"/>
    <property type="evidence" value="ECO:0007669"/>
    <property type="project" value="UniProtKB-SubCell"/>
</dbReference>
<evidence type="ECO:0000313" key="13">
    <source>
        <dbReference type="EnsemblMetazoa" id="XP_020908537.1"/>
    </source>
</evidence>
<evidence type="ECO:0000259" key="12">
    <source>
        <dbReference type="PROSITE" id="PS50262"/>
    </source>
</evidence>
<dbReference type="KEGG" id="epa:110246527"/>
<evidence type="ECO:0000256" key="5">
    <source>
        <dbReference type="ARBA" id="ARBA00023040"/>
    </source>
</evidence>
<feature type="compositionally biased region" description="Basic and acidic residues" evidence="10">
    <location>
        <begin position="458"/>
        <end position="471"/>
    </location>
</feature>
<feature type="transmembrane region" description="Helical" evidence="11">
    <location>
        <begin position="238"/>
        <end position="262"/>
    </location>
</feature>
<keyword evidence="3 11" id="KW-0812">Transmembrane</keyword>
<evidence type="ECO:0000256" key="10">
    <source>
        <dbReference type="SAM" id="MobiDB-lite"/>
    </source>
</evidence>
<name>A0A913XRH6_EXADI</name>
<evidence type="ECO:0000256" key="7">
    <source>
        <dbReference type="ARBA" id="ARBA00023170"/>
    </source>
</evidence>
<feature type="transmembrane region" description="Helical" evidence="11">
    <location>
        <begin position="48"/>
        <end position="68"/>
    </location>
</feature>
<dbReference type="SUPFAM" id="SSF81321">
    <property type="entry name" value="Family A G protein-coupled receptor-like"/>
    <property type="match status" value="1"/>
</dbReference>
<evidence type="ECO:0000256" key="4">
    <source>
        <dbReference type="ARBA" id="ARBA00022989"/>
    </source>
</evidence>
<dbReference type="OrthoDB" id="5959154at2759"/>
<dbReference type="Proteomes" id="UP000887567">
    <property type="component" value="Unplaced"/>
</dbReference>
<sequence length="632" mass="71234">MGKTLAPTWSDCVIGVVVIILFCVTLLLNILALHYTYSKIRKPSNKKIPHLLVGALSLAGLGIALFQYPPFIASRFKGEWLYDSGVCSFVAFVIVLFGNLTICMVVLMSLERLGAIVFPFFYKEYVSFRKAVIIVLFLVGYSVFLASLPIFLDRIRLNVSTGVCTYAVDTYNTNTKIVVAVMVTHYIASIIVMFVANMIVVRTVSMLDRNTMSGEYESRCGERKQHSTHACLNFAKMVGVLAFCYTICWTVILLRILLLYVYGWRNYYYDQVVIVLTTFDPLINHCVCLWIMRRYRDGYASSMGSIMSCFKISDDGIWATTITRLSTISRRSTYSRASTRSSQSRHSSKPYFYKQVPQNAENPNQDISPEGEEILDQTLKNQEKDIGSKGVSSDGKREWSEIIRELKAEKETHEDQKTLSPDEIKTVEKGALHDPEILEQGELSLKKWKTSLQKLKSTKAEKHDSSKHLQHDILVTLHEQREDISEHQSTEVKNDTVPQKDDTTRSRGNSSSDDEEAKEEWTERISDKLSKQAKPEAKHTHDQLDKSNLPELLQELKTAKSEDEPELLKHGSTSKGGGEGQADLPEIVQDAASKDDGPPSEASMSSEPSEVKAERDQIAESLQDALQSDNED</sequence>
<keyword evidence="2" id="KW-1003">Cell membrane</keyword>
<feature type="transmembrane region" description="Helical" evidence="11">
    <location>
        <begin position="268"/>
        <end position="292"/>
    </location>
</feature>
<keyword evidence="14" id="KW-1185">Reference proteome</keyword>
<dbReference type="CDD" id="cd00637">
    <property type="entry name" value="7tm_classA_rhodopsin-like"/>
    <property type="match status" value="1"/>
</dbReference>
<keyword evidence="9" id="KW-0807">Transducer</keyword>
<dbReference type="RefSeq" id="XP_020908537.1">
    <property type="nucleotide sequence ID" value="XM_021052878.2"/>
</dbReference>
<protein>
    <recommendedName>
        <fullName evidence="12">G-protein coupled receptors family 1 profile domain-containing protein</fullName>
    </recommendedName>
</protein>
<dbReference type="AlphaFoldDB" id="A0A913XRH6"/>
<dbReference type="GO" id="GO:0004930">
    <property type="term" value="F:G protein-coupled receptor activity"/>
    <property type="evidence" value="ECO:0007669"/>
    <property type="project" value="UniProtKB-KW"/>
</dbReference>
<reference evidence="13" key="1">
    <citation type="submission" date="2022-11" db="UniProtKB">
        <authorList>
            <consortium name="EnsemblMetazoa"/>
        </authorList>
    </citation>
    <scope>IDENTIFICATION</scope>
</reference>
<proteinExistence type="predicted"/>
<keyword evidence="7" id="KW-0675">Receptor</keyword>
<keyword evidence="8" id="KW-0325">Glycoprotein</keyword>
<feature type="compositionally biased region" description="Low complexity" evidence="10">
    <location>
        <begin position="599"/>
        <end position="608"/>
    </location>
</feature>
<dbReference type="Pfam" id="PF00001">
    <property type="entry name" value="7tm_1"/>
    <property type="match status" value="1"/>
</dbReference>
<feature type="compositionally biased region" description="Basic and acidic residues" evidence="10">
    <location>
        <begin position="609"/>
        <end position="618"/>
    </location>
</feature>
<feature type="region of interest" description="Disordered" evidence="10">
    <location>
        <begin position="454"/>
        <end position="632"/>
    </location>
</feature>
<dbReference type="EnsemblMetazoa" id="XM_021052878.2">
    <property type="protein sequence ID" value="XP_020908537.1"/>
    <property type="gene ID" value="LOC110246527"/>
</dbReference>
<feature type="transmembrane region" description="Helical" evidence="11">
    <location>
        <begin position="88"/>
        <end position="110"/>
    </location>
</feature>
<evidence type="ECO:0000256" key="1">
    <source>
        <dbReference type="ARBA" id="ARBA00004651"/>
    </source>
</evidence>
<feature type="compositionally biased region" description="Basic and acidic residues" evidence="10">
    <location>
        <begin position="519"/>
        <end position="545"/>
    </location>
</feature>
<feature type="compositionally biased region" description="Basic and acidic residues" evidence="10">
    <location>
        <begin position="557"/>
        <end position="569"/>
    </location>
</feature>
<dbReference type="PANTHER" id="PTHR11866">
    <property type="entry name" value="G-PROTEIN COUPLED RECEPTOR FAMILY 1 MEMBER"/>
    <property type="match status" value="1"/>
</dbReference>
<dbReference type="InterPro" id="IPR017452">
    <property type="entry name" value="GPCR_Rhodpsn_7TM"/>
</dbReference>
<evidence type="ECO:0000313" key="14">
    <source>
        <dbReference type="Proteomes" id="UP000887567"/>
    </source>
</evidence>
<organism evidence="13 14">
    <name type="scientific">Exaiptasia diaphana</name>
    <name type="common">Tropical sea anemone</name>
    <name type="synonym">Aiptasia pulchella</name>
    <dbReference type="NCBI Taxonomy" id="2652724"/>
    <lineage>
        <taxon>Eukaryota</taxon>
        <taxon>Metazoa</taxon>
        <taxon>Cnidaria</taxon>
        <taxon>Anthozoa</taxon>
        <taxon>Hexacorallia</taxon>
        <taxon>Actiniaria</taxon>
        <taxon>Aiptasiidae</taxon>
        <taxon>Exaiptasia</taxon>
    </lineage>
</organism>
<keyword evidence="5" id="KW-0297">G-protein coupled receptor</keyword>
<feature type="transmembrane region" description="Helical" evidence="11">
    <location>
        <begin position="177"/>
        <end position="200"/>
    </location>
</feature>
<dbReference type="InterPro" id="IPR008365">
    <property type="entry name" value="Prostanoid_rcpt"/>
</dbReference>
<dbReference type="GeneID" id="110246527"/>
<dbReference type="PROSITE" id="PS50262">
    <property type="entry name" value="G_PROTEIN_RECEP_F1_2"/>
    <property type="match status" value="1"/>
</dbReference>
<accession>A0A913XRH6</accession>